<dbReference type="InterPro" id="IPR000515">
    <property type="entry name" value="MetI-like"/>
</dbReference>
<feature type="transmembrane region" description="Helical" evidence="10">
    <location>
        <begin position="177"/>
        <end position="203"/>
    </location>
</feature>
<dbReference type="PANTHER" id="PTHR42922:SF1">
    <property type="entry name" value="PHOSPHATE TRANSPORT SYSTEM PERMEASE PROTEIN PSTA"/>
    <property type="match status" value="1"/>
</dbReference>
<evidence type="ECO:0000256" key="3">
    <source>
        <dbReference type="ARBA" id="ARBA00007069"/>
    </source>
</evidence>
<evidence type="ECO:0000256" key="7">
    <source>
        <dbReference type="ARBA" id="ARBA00022692"/>
    </source>
</evidence>
<proteinExistence type="inferred from homology"/>
<dbReference type="Gene3D" id="1.10.3720.10">
    <property type="entry name" value="MetI-like"/>
    <property type="match status" value="1"/>
</dbReference>
<evidence type="ECO:0000256" key="10">
    <source>
        <dbReference type="RuleBase" id="RU363043"/>
    </source>
</evidence>
<dbReference type="AlphaFoldDB" id="A0A4R9C0M9"/>
<dbReference type="NCBIfam" id="TIGR00974">
    <property type="entry name" value="3a0107s02c"/>
    <property type="match status" value="1"/>
</dbReference>
<feature type="transmembrane region" description="Helical" evidence="10">
    <location>
        <begin position="87"/>
        <end position="117"/>
    </location>
</feature>
<evidence type="ECO:0000256" key="9">
    <source>
        <dbReference type="ARBA" id="ARBA00023136"/>
    </source>
</evidence>
<comment type="caution">
    <text evidence="12">The sequence shown here is derived from an EMBL/GenBank/DDBJ whole genome shotgun (WGS) entry which is preliminary data.</text>
</comment>
<dbReference type="InterPro" id="IPR051408">
    <property type="entry name" value="Phosphate_transprt_permease"/>
</dbReference>
<dbReference type="Proteomes" id="UP000298468">
    <property type="component" value="Unassembled WGS sequence"/>
</dbReference>
<feature type="transmembrane region" description="Helical" evidence="10">
    <location>
        <begin position="331"/>
        <end position="353"/>
    </location>
</feature>
<dbReference type="InterPro" id="IPR035906">
    <property type="entry name" value="MetI-like_sf"/>
</dbReference>
<sequence length="362" mass="38638">MSTMTISSPVTNSLTAGKLPKHSPMMVLAASWIVVGALFAVIFLSGATETFNWAGTLFFGTVLYCIALFLFSYFVEGARRARDRLVTALVTIAFVVALIPLISLIGTTIVNGLPAFLTPTFFTESQRNVVGAGGGALHAIVGTLFVTGLATLISVPIGLLTAIYLTEYGRGRLARGITFFVDVMTGIPSIVAGLFAYALFSLLFNDPGIRFGFGGSVALSVLMIPVVVRSSEEMLKLVPNELREAAYALGVPKWLTIVKVVLPTSLAGIVTGVMISISRVIGETAPLLIVAGFTASMNYDLFSERMMTLPVFVYNQYASQGADSQAYIDRAWAGALTLIVIVMLLNLVARLVARTFSPKLGR</sequence>
<keyword evidence="5 10" id="KW-1003">Cell membrane</keyword>
<keyword evidence="9 10" id="KW-0472">Membrane</keyword>
<keyword evidence="8 10" id="KW-1133">Transmembrane helix</keyword>
<accession>A0A4R9C0M9</accession>
<feature type="transmembrane region" description="Helical" evidence="10">
    <location>
        <begin position="53"/>
        <end position="75"/>
    </location>
</feature>
<dbReference type="Pfam" id="PF00528">
    <property type="entry name" value="BPD_transp_1"/>
    <property type="match status" value="1"/>
</dbReference>
<evidence type="ECO:0000259" key="11">
    <source>
        <dbReference type="PROSITE" id="PS50928"/>
    </source>
</evidence>
<dbReference type="PROSITE" id="PS50928">
    <property type="entry name" value="ABC_TM1"/>
    <property type="match status" value="1"/>
</dbReference>
<evidence type="ECO:0000256" key="2">
    <source>
        <dbReference type="ARBA" id="ARBA00004651"/>
    </source>
</evidence>
<comment type="subcellular location">
    <subcellularLocation>
        <location evidence="2 10">Cell membrane</location>
        <topology evidence="2 10">Multi-pass membrane protein</topology>
    </subcellularLocation>
</comment>
<protein>
    <recommendedName>
        <fullName evidence="10">Phosphate transport system permease protein PstA</fullName>
    </recommendedName>
</protein>
<dbReference type="GO" id="GO:0005315">
    <property type="term" value="F:phosphate transmembrane transporter activity"/>
    <property type="evidence" value="ECO:0007669"/>
    <property type="project" value="InterPro"/>
</dbReference>
<reference evidence="12 13" key="1">
    <citation type="submission" date="2019-03" db="EMBL/GenBank/DDBJ databases">
        <title>Genomics of glacier-inhabiting Cryobacterium strains.</title>
        <authorList>
            <person name="Liu Q."/>
            <person name="Xin Y.-H."/>
        </authorList>
    </citation>
    <scope>NUCLEOTIDE SEQUENCE [LARGE SCALE GENOMIC DNA]</scope>
    <source>
        <strain evidence="12 13">Sr59</strain>
    </source>
</reference>
<feature type="transmembrane region" description="Helical" evidence="10">
    <location>
        <begin position="27"/>
        <end position="47"/>
    </location>
</feature>
<keyword evidence="7 10" id="KW-0812">Transmembrane</keyword>
<dbReference type="SUPFAM" id="SSF161098">
    <property type="entry name" value="MetI-like"/>
    <property type="match status" value="1"/>
</dbReference>
<evidence type="ECO:0000313" key="12">
    <source>
        <dbReference type="EMBL" id="TFD95168.1"/>
    </source>
</evidence>
<keyword evidence="4" id="KW-0813">Transport</keyword>
<evidence type="ECO:0000313" key="13">
    <source>
        <dbReference type="Proteomes" id="UP000298468"/>
    </source>
</evidence>
<dbReference type="PANTHER" id="PTHR42922">
    <property type="entry name" value="PHOSPHATE TRANSPORT SYSTEM PERMEASE PROTEIN PSTA"/>
    <property type="match status" value="1"/>
</dbReference>
<name>A0A4R9C0M9_9MICO</name>
<dbReference type="RefSeq" id="WP_134638988.1">
    <property type="nucleotide sequence ID" value="NZ_SOHM01000002.1"/>
</dbReference>
<comment type="function">
    <text evidence="1">Part of the binding-protein-dependent transport system for phosphate; probably responsible for the translocation of the substrate across the membrane.</text>
</comment>
<dbReference type="GO" id="GO:0005886">
    <property type="term" value="C:plasma membrane"/>
    <property type="evidence" value="ECO:0007669"/>
    <property type="project" value="UniProtKB-SubCell"/>
</dbReference>
<evidence type="ECO:0000256" key="4">
    <source>
        <dbReference type="ARBA" id="ARBA00022448"/>
    </source>
</evidence>
<evidence type="ECO:0000256" key="1">
    <source>
        <dbReference type="ARBA" id="ARBA00003510"/>
    </source>
</evidence>
<dbReference type="InterPro" id="IPR005672">
    <property type="entry name" value="Phosphate_PstA"/>
</dbReference>
<keyword evidence="13" id="KW-1185">Reference proteome</keyword>
<feature type="transmembrane region" description="Helical" evidence="10">
    <location>
        <begin position="209"/>
        <end position="228"/>
    </location>
</feature>
<keyword evidence="6" id="KW-0592">Phosphate transport</keyword>
<evidence type="ECO:0000256" key="8">
    <source>
        <dbReference type="ARBA" id="ARBA00022989"/>
    </source>
</evidence>
<evidence type="ECO:0000256" key="5">
    <source>
        <dbReference type="ARBA" id="ARBA00022475"/>
    </source>
</evidence>
<comment type="similarity">
    <text evidence="3 10">Belongs to the binding-protein-dependent transport system permease family. CysTW subfamily.</text>
</comment>
<gene>
    <name evidence="12" type="primary">pstA</name>
    <name evidence="12" type="ORF">E3T61_00585</name>
</gene>
<organism evidence="12 13">
    <name type="scientific">Cryobacterium lactosi</name>
    <dbReference type="NCBI Taxonomy" id="1259202"/>
    <lineage>
        <taxon>Bacteria</taxon>
        <taxon>Bacillati</taxon>
        <taxon>Actinomycetota</taxon>
        <taxon>Actinomycetes</taxon>
        <taxon>Micrococcales</taxon>
        <taxon>Microbacteriaceae</taxon>
        <taxon>Cryobacterium</taxon>
    </lineage>
</organism>
<dbReference type="GO" id="GO:0035435">
    <property type="term" value="P:phosphate ion transmembrane transport"/>
    <property type="evidence" value="ECO:0007669"/>
    <property type="project" value="InterPro"/>
</dbReference>
<feature type="transmembrane region" description="Helical" evidence="10">
    <location>
        <begin position="137"/>
        <end position="165"/>
    </location>
</feature>
<dbReference type="OrthoDB" id="9775069at2"/>
<feature type="transmembrane region" description="Helical" evidence="10">
    <location>
        <begin position="260"/>
        <end position="281"/>
    </location>
</feature>
<dbReference type="CDD" id="cd06261">
    <property type="entry name" value="TM_PBP2"/>
    <property type="match status" value="1"/>
</dbReference>
<feature type="domain" description="ABC transmembrane type-1" evidence="11">
    <location>
        <begin position="140"/>
        <end position="349"/>
    </location>
</feature>
<evidence type="ECO:0000256" key="6">
    <source>
        <dbReference type="ARBA" id="ARBA00022592"/>
    </source>
</evidence>
<dbReference type="EMBL" id="SOHM01000002">
    <property type="protein sequence ID" value="TFD95168.1"/>
    <property type="molecule type" value="Genomic_DNA"/>
</dbReference>